<evidence type="ECO:0000256" key="1">
    <source>
        <dbReference type="SAM" id="MobiDB-lite"/>
    </source>
</evidence>
<keyword evidence="3" id="KW-1185">Reference proteome</keyword>
<proteinExistence type="predicted"/>
<feature type="compositionally biased region" description="Acidic residues" evidence="1">
    <location>
        <begin position="71"/>
        <end position="97"/>
    </location>
</feature>
<accession>A0A507CF92</accession>
<dbReference type="GeneID" id="42002688"/>
<feature type="compositionally biased region" description="Polar residues" evidence="1">
    <location>
        <begin position="1"/>
        <end position="16"/>
    </location>
</feature>
<dbReference type="RefSeq" id="XP_031026568.1">
    <property type="nucleotide sequence ID" value="XM_031167391.1"/>
</dbReference>
<evidence type="ECO:0000313" key="2">
    <source>
        <dbReference type="EMBL" id="TPX36255.1"/>
    </source>
</evidence>
<name>A0A507CF92_9FUNG</name>
<comment type="caution">
    <text evidence="2">The sequence shown here is derived from an EMBL/GenBank/DDBJ whole genome shotgun (WGS) entry which is preliminary data.</text>
</comment>
<organism evidence="2 3">
    <name type="scientific">Synchytrium microbalum</name>
    <dbReference type="NCBI Taxonomy" id="1806994"/>
    <lineage>
        <taxon>Eukaryota</taxon>
        <taxon>Fungi</taxon>
        <taxon>Fungi incertae sedis</taxon>
        <taxon>Chytridiomycota</taxon>
        <taxon>Chytridiomycota incertae sedis</taxon>
        <taxon>Chytridiomycetes</taxon>
        <taxon>Synchytriales</taxon>
        <taxon>Synchytriaceae</taxon>
        <taxon>Synchytrium</taxon>
    </lineage>
</organism>
<feature type="region of interest" description="Disordered" evidence="1">
    <location>
        <begin position="1"/>
        <end position="130"/>
    </location>
</feature>
<dbReference type="Proteomes" id="UP000319731">
    <property type="component" value="Unassembled WGS sequence"/>
</dbReference>
<protein>
    <submittedName>
        <fullName evidence="2">Uncharacterized protein</fullName>
    </submittedName>
</protein>
<sequence>MTLSNPSSQQSGTNVDQTTSQSQTPTPVSARAPPNTPMGLASSPVSATRSHSSSITSRSSPITRQVASFNDAEEEDEDEDDEGEWEEDEEDNDEVDEASNNNNNNNTRTHIHTHQPHLELQPNGLPRPPPLTAFRNMPGLVILHYFILPFCQGAMYGLGETTARFWMRRWFGDMVAPSVSSNALVKKALISNRDMVVVTSPNEEDVWERVVESIFGGRSPVKRRSRVVDTVISETVVGSLAIGSSAGTWGRRVYIPR</sequence>
<dbReference type="AlphaFoldDB" id="A0A507CF92"/>
<feature type="compositionally biased region" description="Low complexity" evidence="1">
    <location>
        <begin position="17"/>
        <end position="27"/>
    </location>
</feature>
<feature type="compositionally biased region" description="Low complexity" evidence="1">
    <location>
        <begin position="46"/>
        <end position="64"/>
    </location>
</feature>
<dbReference type="EMBL" id="QEAO01000005">
    <property type="protein sequence ID" value="TPX36255.1"/>
    <property type="molecule type" value="Genomic_DNA"/>
</dbReference>
<evidence type="ECO:0000313" key="3">
    <source>
        <dbReference type="Proteomes" id="UP000319731"/>
    </source>
</evidence>
<gene>
    <name evidence="2" type="ORF">SmJEL517_g01463</name>
</gene>
<dbReference type="OrthoDB" id="2134946at2759"/>
<reference evidence="2 3" key="1">
    <citation type="journal article" date="2019" name="Sci. Rep.">
        <title>Comparative genomics of chytrid fungi reveal insights into the obligate biotrophic and pathogenic lifestyle of Synchytrium endobioticum.</title>
        <authorList>
            <person name="van de Vossenberg B.T.L.H."/>
            <person name="Warris S."/>
            <person name="Nguyen H.D.T."/>
            <person name="van Gent-Pelzer M.P.E."/>
            <person name="Joly D.L."/>
            <person name="van de Geest H.C."/>
            <person name="Bonants P.J.M."/>
            <person name="Smith D.S."/>
            <person name="Levesque C.A."/>
            <person name="van der Lee T.A.J."/>
        </authorList>
    </citation>
    <scope>NUCLEOTIDE SEQUENCE [LARGE SCALE GENOMIC DNA]</scope>
    <source>
        <strain evidence="2 3">JEL517</strain>
    </source>
</reference>